<accession>A0ABW4ZIV6</accession>
<feature type="domain" description="Glycosyltransferase 2-like" evidence="5">
    <location>
        <begin position="6"/>
        <end position="161"/>
    </location>
</feature>
<evidence type="ECO:0000256" key="2">
    <source>
        <dbReference type="ARBA" id="ARBA00022676"/>
    </source>
</evidence>
<feature type="transmembrane region" description="Helical" evidence="4">
    <location>
        <begin position="265"/>
        <end position="285"/>
    </location>
</feature>
<evidence type="ECO:0000256" key="4">
    <source>
        <dbReference type="SAM" id="Phobius"/>
    </source>
</evidence>
<protein>
    <submittedName>
        <fullName evidence="6">Glycosyltransferase family 2 protein</fullName>
        <ecNumber evidence="6">2.4.-.-</ecNumber>
    </submittedName>
</protein>
<proteinExistence type="inferred from homology"/>
<evidence type="ECO:0000256" key="1">
    <source>
        <dbReference type="ARBA" id="ARBA00006739"/>
    </source>
</evidence>
<keyword evidence="2 6" id="KW-0328">Glycosyltransferase</keyword>
<keyword evidence="4" id="KW-1133">Transmembrane helix</keyword>
<sequence length="367" mass="41790">MQSLDVIIPSYRLNEHELAPILSLDGPQDFDIRFIVIADNPSVKVPALIEKMAAEGDLNLIINEINLGFSETRNKGIDAAKADWILLLDDDILPQRDMLFVFCDAIRSNPEHIGYIGITNFPAPINTVTKAFTLNTGGYYDVGRSKKEHVWFPTANIALNRKLLGDRRFLPHLTKAGEDIEFFSRNSFENNQKYIALPEATVIHPWWDNGKSQLRRMFNYGWGKSDVIDLKTLRDYSFYNFPNAPEAIFFLMMAALVIIPLTGKIVWLPTIILVILTAEYLTLLIKVVHVGKIFSPAVAFQMMLQKNANECGFVAGCIFNKKFHCLTKRLDVTFNSRNPRSYAFNRWRILKLVLTLLGLTAVYPIVF</sequence>
<name>A0ABW4ZIV6_9SPHI</name>
<dbReference type="InterPro" id="IPR029044">
    <property type="entry name" value="Nucleotide-diphossugar_trans"/>
</dbReference>
<dbReference type="EC" id="2.4.-.-" evidence="6"/>
<keyword evidence="7" id="KW-1185">Reference proteome</keyword>
<evidence type="ECO:0000259" key="5">
    <source>
        <dbReference type="Pfam" id="PF00535"/>
    </source>
</evidence>
<dbReference type="Proteomes" id="UP001597387">
    <property type="component" value="Unassembled WGS sequence"/>
</dbReference>
<organism evidence="6 7">
    <name type="scientific">Paradesertivirga mongoliensis</name>
    <dbReference type="NCBI Taxonomy" id="2100740"/>
    <lineage>
        <taxon>Bacteria</taxon>
        <taxon>Pseudomonadati</taxon>
        <taxon>Bacteroidota</taxon>
        <taxon>Sphingobacteriia</taxon>
        <taxon>Sphingobacteriales</taxon>
        <taxon>Sphingobacteriaceae</taxon>
        <taxon>Paradesertivirga</taxon>
    </lineage>
</organism>
<dbReference type="Gene3D" id="3.90.550.10">
    <property type="entry name" value="Spore Coat Polysaccharide Biosynthesis Protein SpsA, Chain A"/>
    <property type="match status" value="1"/>
</dbReference>
<keyword evidence="3 6" id="KW-0808">Transferase</keyword>
<feature type="transmembrane region" description="Helical" evidence="4">
    <location>
        <begin position="349"/>
        <end position="366"/>
    </location>
</feature>
<evidence type="ECO:0000313" key="6">
    <source>
        <dbReference type="EMBL" id="MFD2161736.1"/>
    </source>
</evidence>
<reference evidence="7" key="1">
    <citation type="journal article" date="2019" name="Int. J. Syst. Evol. Microbiol.">
        <title>The Global Catalogue of Microorganisms (GCM) 10K type strain sequencing project: providing services to taxonomists for standard genome sequencing and annotation.</title>
        <authorList>
            <consortium name="The Broad Institute Genomics Platform"/>
            <consortium name="The Broad Institute Genome Sequencing Center for Infectious Disease"/>
            <person name="Wu L."/>
            <person name="Ma J."/>
        </authorList>
    </citation>
    <scope>NUCLEOTIDE SEQUENCE [LARGE SCALE GENOMIC DNA]</scope>
    <source>
        <strain evidence="7">KCTC 42217</strain>
    </source>
</reference>
<dbReference type="GO" id="GO:0016757">
    <property type="term" value="F:glycosyltransferase activity"/>
    <property type="evidence" value="ECO:0007669"/>
    <property type="project" value="UniProtKB-KW"/>
</dbReference>
<gene>
    <name evidence="6" type="ORF">ACFSJU_04980</name>
</gene>
<dbReference type="RefSeq" id="WP_255898659.1">
    <property type="nucleotide sequence ID" value="NZ_JAFMZO010000001.1"/>
</dbReference>
<dbReference type="PANTHER" id="PTHR43179:SF12">
    <property type="entry name" value="GALACTOFURANOSYLTRANSFERASE GLFT2"/>
    <property type="match status" value="1"/>
</dbReference>
<comment type="caution">
    <text evidence="6">The sequence shown here is derived from an EMBL/GenBank/DDBJ whole genome shotgun (WGS) entry which is preliminary data.</text>
</comment>
<dbReference type="SUPFAM" id="SSF53448">
    <property type="entry name" value="Nucleotide-diphospho-sugar transferases"/>
    <property type="match status" value="1"/>
</dbReference>
<dbReference type="PANTHER" id="PTHR43179">
    <property type="entry name" value="RHAMNOSYLTRANSFERASE WBBL"/>
    <property type="match status" value="1"/>
</dbReference>
<evidence type="ECO:0000313" key="7">
    <source>
        <dbReference type="Proteomes" id="UP001597387"/>
    </source>
</evidence>
<comment type="similarity">
    <text evidence="1">Belongs to the glycosyltransferase 2 family.</text>
</comment>
<dbReference type="CDD" id="cd00761">
    <property type="entry name" value="Glyco_tranf_GTA_type"/>
    <property type="match status" value="1"/>
</dbReference>
<keyword evidence="4" id="KW-0472">Membrane</keyword>
<dbReference type="InterPro" id="IPR001173">
    <property type="entry name" value="Glyco_trans_2-like"/>
</dbReference>
<evidence type="ECO:0000256" key="3">
    <source>
        <dbReference type="ARBA" id="ARBA00022679"/>
    </source>
</evidence>
<dbReference type="Pfam" id="PF00535">
    <property type="entry name" value="Glycos_transf_2"/>
    <property type="match status" value="1"/>
</dbReference>
<dbReference type="EMBL" id="JBHUHZ010000001">
    <property type="protein sequence ID" value="MFD2161736.1"/>
    <property type="molecule type" value="Genomic_DNA"/>
</dbReference>
<keyword evidence="4" id="KW-0812">Transmembrane</keyword>